<organism evidence="1 2">
    <name type="scientific">Psychrobacillus vulpis</name>
    <dbReference type="NCBI Taxonomy" id="2325572"/>
    <lineage>
        <taxon>Bacteria</taxon>
        <taxon>Bacillati</taxon>
        <taxon>Bacillota</taxon>
        <taxon>Bacilli</taxon>
        <taxon>Bacillales</taxon>
        <taxon>Bacillaceae</taxon>
        <taxon>Psychrobacillus</taxon>
    </lineage>
</organism>
<accession>A0A544TLS6</accession>
<name>A0A544TLS6_9BACI</name>
<dbReference type="InterPro" id="IPR021377">
    <property type="entry name" value="DUF3006"/>
</dbReference>
<proteinExistence type="predicted"/>
<dbReference type="Proteomes" id="UP000316626">
    <property type="component" value="Unassembled WGS sequence"/>
</dbReference>
<sequence length="89" mass="10421">MVKGLFVVNSTKYVLDRFDDFFVVLFEKDNKANKLVILKDKFTIDAKEGDLLEVQVNQNKSGYDFKLLKDETDVTRQRLLDLIESMNKE</sequence>
<dbReference type="Pfam" id="PF11213">
    <property type="entry name" value="DUF3006"/>
    <property type="match status" value="1"/>
</dbReference>
<comment type="caution">
    <text evidence="1">The sequence shown here is derived from an EMBL/GenBank/DDBJ whole genome shotgun (WGS) entry which is preliminary data.</text>
</comment>
<evidence type="ECO:0000313" key="1">
    <source>
        <dbReference type="EMBL" id="TQR18421.1"/>
    </source>
</evidence>
<dbReference type="AlphaFoldDB" id="A0A544TLS6"/>
<dbReference type="EMBL" id="VDGI01000020">
    <property type="protein sequence ID" value="TQR18421.1"/>
    <property type="molecule type" value="Genomic_DNA"/>
</dbReference>
<gene>
    <name evidence="1" type="ORF">FG384_15915</name>
</gene>
<dbReference type="OrthoDB" id="2969425at2"/>
<reference evidence="1 2" key="1">
    <citation type="submission" date="2019-06" db="EMBL/GenBank/DDBJ databases">
        <title>Psychrobacillus vulpis sp. nov., a new species isolated from feces of a red fox that inhabits in The Tablas de Daimiel Natural Park, Albacete, Spain.</title>
        <authorList>
            <person name="Rodriguez M."/>
            <person name="Reina J.C."/>
            <person name="Bejar V."/>
            <person name="Llamas I."/>
        </authorList>
    </citation>
    <scope>NUCLEOTIDE SEQUENCE [LARGE SCALE GENOMIC DNA]</scope>
    <source>
        <strain evidence="1 2">Z8</strain>
    </source>
</reference>
<keyword evidence="2" id="KW-1185">Reference proteome</keyword>
<evidence type="ECO:0000313" key="2">
    <source>
        <dbReference type="Proteomes" id="UP000316626"/>
    </source>
</evidence>
<protein>
    <submittedName>
        <fullName evidence="1">DUF3006 domain-containing protein</fullName>
    </submittedName>
</protein>